<dbReference type="RefSeq" id="WP_202651917.1">
    <property type="nucleotide sequence ID" value="NZ_JAESWB010000025.1"/>
</dbReference>
<reference evidence="1 2" key="1">
    <citation type="submission" date="2021-01" db="EMBL/GenBank/DDBJ databases">
        <title>Genome public.</title>
        <authorList>
            <person name="Liu C."/>
            <person name="Sun Q."/>
        </authorList>
    </citation>
    <scope>NUCLEOTIDE SEQUENCE [LARGE SCALE GENOMIC DNA]</scope>
    <source>
        <strain evidence="1 2">YIM B02564</strain>
    </source>
</reference>
<evidence type="ECO:0000313" key="2">
    <source>
        <dbReference type="Proteomes" id="UP000623967"/>
    </source>
</evidence>
<gene>
    <name evidence="1" type="ORF">JK635_01960</name>
</gene>
<dbReference type="EMBL" id="JAESWB010000025">
    <property type="protein sequence ID" value="MBL4951004.1"/>
    <property type="molecule type" value="Genomic_DNA"/>
</dbReference>
<keyword evidence="2" id="KW-1185">Reference proteome</keyword>
<evidence type="ECO:0000313" key="1">
    <source>
        <dbReference type="EMBL" id="MBL4951004.1"/>
    </source>
</evidence>
<organism evidence="1 2">
    <name type="scientific">Neobacillus paridis</name>
    <dbReference type="NCBI Taxonomy" id="2803862"/>
    <lineage>
        <taxon>Bacteria</taxon>
        <taxon>Bacillati</taxon>
        <taxon>Bacillota</taxon>
        <taxon>Bacilli</taxon>
        <taxon>Bacillales</taxon>
        <taxon>Bacillaceae</taxon>
        <taxon>Neobacillus</taxon>
    </lineage>
</organism>
<accession>A0ABS1TIZ1</accession>
<name>A0ABS1TIZ1_9BACI</name>
<protein>
    <submittedName>
        <fullName evidence="1">Uncharacterized protein</fullName>
    </submittedName>
</protein>
<comment type="caution">
    <text evidence="1">The sequence shown here is derived from an EMBL/GenBank/DDBJ whole genome shotgun (WGS) entry which is preliminary data.</text>
</comment>
<dbReference type="Proteomes" id="UP000623967">
    <property type="component" value="Unassembled WGS sequence"/>
</dbReference>
<sequence>MTINLNRQVYIYSVDTSAFYNEDEQKIHKKLLRAYKYRDHLKKLDGDYSKNKKYINERIKSLKNKLIINIKSNDEIRNLRLDSLKKNNIISLFDSVLTRVLKIEQNSLSKDIMVVQTYYFQILEDLIKNGFIHDGEKYIYFTSSAGQIRTKKSVFIKESLWLKHRDTLMCGLSIDDINNQGGVNINKFQAYLALNNSATDEWKNFNIHRSIVVNDLKTNVHSLVDYIDHETYEITRQEMDIPIEHTDGCGMILPRKSKKSFMCRLPWIKGLLVPFPFDKFAKENESYIVTDIYGKEWDIVKDKIEIIFTKSQFKMWKYYSSWGDYKEKFIKHNCQAAKLNEEDVSANANINYQMIQTLTDMTKKELTKLSQDTINDILQIGSDKETMLRVLGATESNKRKNYFQQALSIYPELLNDEHSKQVIKDKKKKLIKDACAGKLNVKGKYTFICPDLYAFCERLFLGIEQPIGLLKNGEVYCDIFENGKVDCLRAPHLYREHGVRTNVLDEEKAKWFITHGIYTSIHDPISKMLQFDK</sequence>
<proteinExistence type="predicted"/>